<name>A0A8S1Y589_9CILI</name>
<dbReference type="PANTHER" id="PTHR33706:SF1">
    <property type="entry name" value="TPR REPEAT PROTEIN"/>
    <property type="match status" value="1"/>
</dbReference>
<feature type="region of interest" description="Disordered" evidence="1">
    <location>
        <begin position="414"/>
        <end position="434"/>
    </location>
</feature>
<dbReference type="PANTHER" id="PTHR33706">
    <property type="entry name" value="MORN VARIANT REPEAT PROTEIN"/>
    <property type="match status" value="1"/>
</dbReference>
<gene>
    <name evidence="2" type="ORF">PPENT_87.1.T1520125</name>
</gene>
<evidence type="ECO:0000313" key="3">
    <source>
        <dbReference type="Proteomes" id="UP000689195"/>
    </source>
</evidence>
<evidence type="ECO:0000256" key="1">
    <source>
        <dbReference type="SAM" id="MobiDB-lite"/>
    </source>
</evidence>
<keyword evidence="3" id="KW-1185">Reference proteome</keyword>
<dbReference type="Proteomes" id="UP000689195">
    <property type="component" value="Unassembled WGS sequence"/>
</dbReference>
<feature type="compositionally biased region" description="Polar residues" evidence="1">
    <location>
        <begin position="414"/>
        <end position="428"/>
    </location>
</feature>
<dbReference type="OrthoDB" id="298777at2759"/>
<comment type="caution">
    <text evidence="2">The sequence shown here is derived from an EMBL/GenBank/DDBJ whole genome shotgun (WGS) entry which is preliminary data.</text>
</comment>
<proteinExistence type="predicted"/>
<accession>A0A8S1Y589</accession>
<organism evidence="2 3">
    <name type="scientific">Paramecium pentaurelia</name>
    <dbReference type="NCBI Taxonomy" id="43138"/>
    <lineage>
        <taxon>Eukaryota</taxon>
        <taxon>Sar</taxon>
        <taxon>Alveolata</taxon>
        <taxon>Ciliophora</taxon>
        <taxon>Intramacronucleata</taxon>
        <taxon>Oligohymenophorea</taxon>
        <taxon>Peniculida</taxon>
        <taxon>Parameciidae</taxon>
        <taxon>Paramecium</taxon>
    </lineage>
</organism>
<dbReference type="AlphaFoldDB" id="A0A8S1Y589"/>
<protein>
    <submittedName>
        <fullName evidence="2">Uncharacterized protein</fullName>
    </submittedName>
</protein>
<evidence type="ECO:0000313" key="2">
    <source>
        <dbReference type="EMBL" id="CAD8208969.1"/>
    </source>
</evidence>
<sequence>MKQTQNKLNFAESMTLKNTKEYQIVKWNYHKKSFQNTKIYITIIQDNQLVYSFDGVILRKQLIQDDPQNLDILTNIEQIERLKWFGEYGKDKRKQGKQVAIWNGEVLSDFGGYFENGLRKGLWKELFKNYCSQAKVFESGEYQNDKRSGIWIYIYDNNKIGGGQYNEEGQKNGKWIEVSDDFNCNSQLTYHGEYRNGQKVGKWDIWYKNQQIGKNEQMQSFIQKENIIVVVDSMTKVMKSKKLEDGLRLVISSMTHLKLLIRVNIKRVEKLVDGIFFSVIKEQINRCIIILFIIKNIFYSGGGQYDERDDEIKTGKWIEMSEGFNESQQVMFIGDYKNGNKVDKWDIYFNNKGQNEKIGGGQYDEGGEGAKIGRWIEISDDFDDSSQVTYNGDYKKGRKIGRWDIHFKITGRNEQIRGQQNNEGSNRTKIGRKRHPRYKRRKCVDIGKWIELIDSKPQITQIGEYKKGQKVGRWDIYFNYGVNNRIGGGLYEDGEYGLKIGKWIELSEINTQLTYIGVYKKGQKVGRWDTYFNYFGNKQIGGGLYDEEGEGIKIGRWIEVNDEFFDSSQVTLNGEYKNGQKLGKWDIYFNYGVNKKMQNNNQLYKRFSGGGSYDQVSVGVKIGKWIEIKDNFKWALQTTLNGEYENGKKIGTWIEMHGNIKSKEISFEH</sequence>
<reference evidence="2" key="1">
    <citation type="submission" date="2021-01" db="EMBL/GenBank/DDBJ databases">
        <authorList>
            <consortium name="Genoscope - CEA"/>
            <person name="William W."/>
        </authorList>
    </citation>
    <scope>NUCLEOTIDE SEQUENCE</scope>
</reference>
<dbReference type="EMBL" id="CAJJDO010000152">
    <property type="protein sequence ID" value="CAD8208969.1"/>
    <property type="molecule type" value="Genomic_DNA"/>
</dbReference>